<dbReference type="EMBL" id="BOPF01000004">
    <property type="protein sequence ID" value="GIJ44518.1"/>
    <property type="molecule type" value="Genomic_DNA"/>
</dbReference>
<evidence type="ECO:0000256" key="3">
    <source>
        <dbReference type="PROSITE-ProRule" id="PRU00289"/>
    </source>
</evidence>
<evidence type="ECO:0000259" key="4">
    <source>
        <dbReference type="PROSITE" id="PS50901"/>
    </source>
</evidence>
<evidence type="ECO:0000256" key="1">
    <source>
        <dbReference type="ARBA" id="ARBA00022741"/>
    </source>
</evidence>
<dbReference type="Pfam" id="PF01580">
    <property type="entry name" value="FtsK_SpoIIIE"/>
    <property type="match status" value="1"/>
</dbReference>
<dbReference type="Proteomes" id="UP000619260">
    <property type="component" value="Unassembled WGS sequence"/>
</dbReference>
<proteinExistence type="predicted"/>
<reference evidence="5" key="1">
    <citation type="submission" date="2021-01" db="EMBL/GenBank/DDBJ databases">
        <title>Whole genome shotgun sequence of Virgisporangium aliadipatigenens NBRC 105644.</title>
        <authorList>
            <person name="Komaki H."/>
            <person name="Tamura T."/>
        </authorList>
    </citation>
    <scope>NUCLEOTIDE SEQUENCE</scope>
    <source>
        <strain evidence="5">NBRC 105644</strain>
    </source>
</reference>
<dbReference type="Gene3D" id="3.40.50.300">
    <property type="entry name" value="P-loop containing nucleotide triphosphate hydrolases"/>
    <property type="match status" value="1"/>
</dbReference>
<dbReference type="GO" id="GO:0005524">
    <property type="term" value="F:ATP binding"/>
    <property type="evidence" value="ECO:0007669"/>
    <property type="project" value="UniProtKB-UniRule"/>
</dbReference>
<dbReference type="AlphaFoldDB" id="A0A8J4DPD3"/>
<organism evidence="5 6">
    <name type="scientific">Virgisporangium aliadipatigenens</name>
    <dbReference type="NCBI Taxonomy" id="741659"/>
    <lineage>
        <taxon>Bacteria</taxon>
        <taxon>Bacillati</taxon>
        <taxon>Actinomycetota</taxon>
        <taxon>Actinomycetes</taxon>
        <taxon>Micromonosporales</taxon>
        <taxon>Micromonosporaceae</taxon>
        <taxon>Virgisporangium</taxon>
    </lineage>
</organism>
<dbReference type="InterPro" id="IPR050206">
    <property type="entry name" value="FtsK/SpoIIIE/SftA"/>
</dbReference>
<keyword evidence="1 3" id="KW-0547">Nucleotide-binding</keyword>
<dbReference type="SMART" id="SM00382">
    <property type="entry name" value="AAA"/>
    <property type="match status" value="1"/>
</dbReference>
<protein>
    <recommendedName>
        <fullName evidence="4">FtsK domain-containing protein</fullName>
    </recommendedName>
</protein>
<evidence type="ECO:0000313" key="5">
    <source>
        <dbReference type="EMBL" id="GIJ44518.1"/>
    </source>
</evidence>
<feature type="binding site" evidence="3">
    <location>
        <begin position="64"/>
        <end position="71"/>
    </location>
    <ligand>
        <name>ATP</name>
        <dbReference type="ChEBI" id="CHEBI:30616"/>
    </ligand>
</feature>
<dbReference type="SUPFAM" id="SSF52540">
    <property type="entry name" value="P-loop containing nucleoside triphosphate hydrolases"/>
    <property type="match status" value="1"/>
</dbReference>
<evidence type="ECO:0000256" key="2">
    <source>
        <dbReference type="ARBA" id="ARBA00022840"/>
    </source>
</evidence>
<dbReference type="InterPro" id="IPR027417">
    <property type="entry name" value="P-loop_NTPase"/>
</dbReference>
<dbReference type="GO" id="GO:0003677">
    <property type="term" value="F:DNA binding"/>
    <property type="evidence" value="ECO:0007669"/>
    <property type="project" value="InterPro"/>
</dbReference>
<comment type="caution">
    <text evidence="5">The sequence shown here is derived from an EMBL/GenBank/DDBJ whole genome shotgun (WGS) entry which is preliminary data.</text>
</comment>
<feature type="domain" description="FtsK" evidence="4">
    <location>
        <begin position="48"/>
        <end position="235"/>
    </location>
</feature>
<gene>
    <name evidence="5" type="ORF">Val02_14040</name>
</gene>
<accession>A0A8J4DPD3</accession>
<dbReference type="PANTHER" id="PTHR22683">
    <property type="entry name" value="SPORULATION PROTEIN RELATED"/>
    <property type="match status" value="1"/>
</dbReference>
<dbReference type="PROSITE" id="PS50901">
    <property type="entry name" value="FTSK"/>
    <property type="match status" value="1"/>
</dbReference>
<keyword evidence="2 3" id="KW-0067">ATP-binding</keyword>
<dbReference type="InterPro" id="IPR003593">
    <property type="entry name" value="AAA+_ATPase"/>
</dbReference>
<keyword evidence="6" id="KW-1185">Reference proteome</keyword>
<evidence type="ECO:0000313" key="6">
    <source>
        <dbReference type="Proteomes" id="UP000619260"/>
    </source>
</evidence>
<dbReference type="InterPro" id="IPR002543">
    <property type="entry name" value="FtsK_dom"/>
</dbReference>
<sequence length="305" mass="33557">MNSRVAAPGAATTPQPNLAYTCANKLVPSDRLPLSMFDRNLLGINEFGETVYCDVIYRNLLVAGEPGGGKSGLLNNIAAHAALSHNTRLVLFDAKLVELGPWRHCADEFVGFDVRNGTFDIEHGLDVLRRLLIVAKNRYTWLLHHRGRKIAREDALSIIVIIIDELAMFTTVFGTKAQREEFAELLRGLVALGRACGMPVIAATQRPSWDIIPASLRDLFGFRAAFRCTTLNSSDIILGQGWAQQGFNANDIRPTNQGEAFLIAEGGIPQRIKAAYLSDSEIYRIADYATWTRRHIAATSVAHAA</sequence>
<name>A0A8J4DPD3_9ACTN</name>
<dbReference type="PANTHER" id="PTHR22683:SF41">
    <property type="entry name" value="DNA TRANSLOCASE FTSK"/>
    <property type="match status" value="1"/>
</dbReference>